<dbReference type="InterPro" id="IPR041492">
    <property type="entry name" value="HAD_2"/>
</dbReference>
<dbReference type="EC" id="3.1.3.18" evidence="5"/>
<gene>
    <name evidence="10" type="primary">cbbZ</name>
    <name evidence="10" type="ORF">So717_25550</name>
</gene>
<dbReference type="NCBIfam" id="TIGR01549">
    <property type="entry name" value="HAD-SF-IA-v1"/>
    <property type="match status" value="1"/>
</dbReference>
<comment type="cofactor">
    <cofactor evidence="2">
        <name>Mg(2+)</name>
        <dbReference type="ChEBI" id="CHEBI:18420"/>
    </cofactor>
</comment>
<dbReference type="InterPro" id="IPR023198">
    <property type="entry name" value="PGP-like_dom2"/>
</dbReference>
<evidence type="ECO:0000256" key="5">
    <source>
        <dbReference type="ARBA" id="ARBA00013078"/>
    </source>
</evidence>
<keyword evidence="11" id="KW-1185">Reference proteome</keyword>
<evidence type="ECO:0000256" key="8">
    <source>
        <dbReference type="ARBA" id="ARBA00022842"/>
    </source>
</evidence>
<dbReference type="Gene3D" id="1.10.150.240">
    <property type="entry name" value="Putative phosphatase, domain 2"/>
    <property type="match status" value="1"/>
</dbReference>
<dbReference type="RefSeq" id="WP_159977886.1">
    <property type="nucleotide sequence ID" value="NZ_BLIV01000004.1"/>
</dbReference>
<dbReference type="Proteomes" id="UP000436522">
    <property type="component" value="Unassembled WGS sequence"/>
</dbReference>
<dbReference type="PRINTS" id="PR00413">
    <property type="entry name" value="HADHALOGNASE"/>
</dbReference>
<evidence type="ECO:0000256" key="6">
    <source>
        <dbReference type="ARBA" id="ARBA00022723"/>
    </source>
</evidence>
<accession>A0A640VT10</accession>
<dbReference type="PANTHER" id="PTHR43434:SF1">
    <property type="entry name" value="PHOSPHOGLYCOLATE PHOSPHATASE"/>
    <property type="match status" value="1"/>
</dbReference>
<evidence type="ECO:0000256" key="3">
    <source>
        <dbReference type="ARBA" id="ARBA00004818"/>
    </source>
</evidence>
<evidence type="ECO:0000256" key="9">
    <source>
        <dbReference type="ARBA" id="ARBA00023277"/>
    </source>
</evidence>
<dbReference type="OrthoDB" id="9793014at2"/>
<dbReference type="InterPro" id="IPR006439">
    <property type="entry name" value="HAD-SF_hydro_IA"/>
</dbReference>
<dbReference type="NCBIfam" id="TIGR01449">
    <property type="entry name" value="PGP_bact"/>
    <property type="match status" value="1"/>
</dbReference>
<comment type="catalytic activity">
    <reaction evidence="1">
        <text>2-phosphoglycolate + H2O = glycolate + phosphate</text>
        <dbReference type="Rhea" id="RHEA:14369"/>
        <dbReference type="ChEBI" id="CHEBI:15377"/>
        <dbReference type="ChEBI" id="CHEBI:29805"/>
        <dbReference type="ChEBI" id="CHEBI:43474"/>
        <dbReference type="ChEBI" id="CHEBI:58033"/>
        <dbReference type="EC" id="3.1.3.18"/>
    </reaction>
</comment>
<dbReference type="InterPro" id="IPR050155">
    <property type="entry name" value="HAD-like_hydrolase_sf"/>
</dbReference>
<dbReference type="AlphaFoldDB" id="A0A640VT10"/>
<dbReference type="PANTHER" id="PTHR43434">
    <property type="entry name" value="PHOSPHOGLYCOLATE PHOSPHATASE"/>
    <property type="match status" value="1"/>
</dbReference>
<dbReference type="SUPFAM" id="SSF56784">
    <property type="entry name" value="HAD-like"/>
    <property type="match status" value="1"/>
</dbReference>
<evidence type="ECO:0000256" key="7">
    <source>
        <dbReference type="ARBA" id="ARBA00022801"/>
    </source>
</evidence>
<keyword evidence="6" id="KW-0479">Metal-binding</keyword>
<sequence>MTPPRKTCVIFDLDGTLIHSAPDLQAALNAALEPLGRGPVDLATTISFVGNGVEKLVQRGLAATGGSTADLHRTTLARFLDAYAVNGVALTALYDGVLPQLEWLRSAELSLGICTNKPEGPARHICDEMGLSPFFDVIIGATPDQPRKPDPAPLHATMARLSATPEQTIYVGDSAIDFETARAAGVDFWLYTEGYLSRDLSGETCARRFNNWADPQLFSDLIPAD</sequence>
<dbReference type="GO" id="GO:0006281">
    <property type="term" value="P:DNA repair"/>
    <property type="evidence" value="ECO:0007669"/>
    <property type="project" value="TreeGrafter"/>
</dbReference>
<dbReference type="EMBL" id="BLIV01000004">
    <property type="protein sequence ID" value="GFE50802.1"/>
    <property type="molecule type" value="Genomic_DNA"/>
</dbReference>
<dbReference type="InterPro" id="IPR023214">
    <property type="entry name" value="HAD_sf"/>
</dbReference>
<dbReference type="InterPro" id="IPR036412">
    <property type="entry name" value="HAD-like_sf"/>
</dbReference>
<dbReference type="GO" id="GO:0005975">
    <property type="term" value="P:carbohydrate metabolic process"/>
    <property type="evidence" value="ECO:0007669"/>
    <property type="project" value="InterPro"/>
</dbReference>
<reference evidence="10 11" key="1">
    <citation type="submission" date="2019-12" db="EMBL/GenBank/DDBJ databases">
        <title>Roseobacter cerasinus sp. nov., isolated from seawater around aquaculture.</title>
        <authorList>
            <person name="Muramatsu S."/>
            <person name="Takabe Y."/>
            <person name="Mori K."/>
            <person name="Takaichi S."/>
            <person name="Hanada S."/>
        </authorList>
    </citation>
    <scope>NUCLEOTIDE SEQUENCE [LARGE SCALE GENOMIC DNA]</scope>
    <source>
        <strain evidence="10 11">AI77</strain>
    </source>
</reference>
<keyword evidence="7" id="KW-0378">Hydrolase</keyword>
<dbReference type="GO" id="GO:0046872">
    <property type="term" value="F:metal ion binding"/>
    <property type="evidence" value="ECO:0007669"/>
    <property type="project" value="UniProtKB-KW"/>
</dbReference>
<dbReference type="InterPro" id="IPR037512">
    <property type="entry name" value="PGPase_prok"/>
</dbReference>
<comment type="caution">
    <text evidence="10">The sequence shown here is derived from an EMBL/GenBank/DDBJ whole genome shotgun (WGS) entry which is preliminary data.</text>
</comment>
<dbReference type="GO" id="GO:0008967">
    <property type="term" value="F:phosphoglycolate phosphatase activity"/>
    <property type="evidence" value="ECO:0007669"/>
    <property type="project" value="UniProtKB-EC"/>
</dbReference>
<evidence type="ECO:0000313" key="10">
    <source>
        <dbReference type="EMBL" id="GFE50802.1"/>
    </source>
</evidence>
<keyword evidence="9" id="KW-0119">Carbohydrate metabolism</keyword>
<name>A0A640VT10_9RHOB</name>
<dbReference type="SFLD" id="SFLDG01129">
    <property type="entry name" value="C1.5:_HAD__Beta-PGM__Phosphata"/>
    <property type="match status" value="1"/>
</dbReference>
<comment type="pathway">
    <text evidence="3">Organic acid metabolism; glycolate biosynthesis; glycolate from 2-phosphoglycolate: step 1/1.</text>
</comment>
<evidence type="ECO:0000313" key="11">
    <source>
        <dbReference type="Proteomes" id="UP000436522"/>
    </source>
</evidence>
<evidence type="ECO:0000256" key="4">
    <source>
        <dbReference type="ARBA" id="ARBA00006171"/>
    </source>
</evidence>
<dbReference type="SFLD" id="SFLDS00003">
    <property type="entry name" value="Haloacid_Dehalogenase"/>
    <property type="match status" value="1"/>
</dbReference>
<organism evidence="10 11">
    <name type="scientific">Roseobacter cerasinus</name>
    <dbReference type="NCBI Taxonomy" id="2602289"/>
    <lineage>
        <taxon>Bacteria</taxon>
        <taxon>Pseudomonadati</taxon>
        <taxon>Pseudomonadota</taxon>
        <taxon>Alphaproteobacteria</taxon>
        <taxon>Rhodobacterales</taxon>
        <taxon>Roseobacteraceae</taxon>
        <taxon>Roseobacter</taxon>
    </lineage>
</organism>
<dbReference type="Pfam" id="PF13419">
    <property type="entry name" value="HAD_2"/>
    <property type="match status" value="1"/>
</dbReference>
<comment type="similarity">
    <text evidence="4">Belongs to the HAD-like hydrolase superfamily. CbbY/CbbZ/Gph/YieH family.</text>
</comment>
<evidence type="ECO:0000256" key="1">
    <source>
        <dbReference type="ARBA" id="ARBA00000830"/>
    </source>
</evidence>
<evidence type="ECO:0000256" key="2">
    <source>
        <dbReference type="ARBA" id="ARBA00001946"/>
    </source>
</evidence>
<dbReference type="GO" id="GO:0005829">
    <property type="term" value="C:cytosol"/>
    <property type="evidence" value="ECO:0007669"/>
    <property type="project" value="TreeGrafter"/>
</dbReference>
<dbReference type="Gene3D" id="3.40.50.1000">
    <property type="entry name" value="HAD superfamily/HAD-like"/>
    <property type="match status" value="1"/>
</dbReference>
<keyword evidence="8" id="KW-0460">Magnesium</keyword>
<protein>
    <recommendedName>
        <fullName evidence="5">phosphoglycolate phosphatase</fullName>
        <ecNumber evidence="5">3.1.3.18</ecNumber>
    </recommendedName>
</protein>
<proteinExistence type="inferred from homology"/>